<protein>
    <submittedName>
        <fullName evidence="2">GNAT family N-acetyltransferase</fullName>
    </submittedName>
</protein>
<dbReference type="InterPro" id="IPR000182">
    <property type="entry name" value="GNAT_dom"/>
</dbReference>
<comment type="caution">
    <text evidence="2">The sequence shown here is derived from an EMBL/GenBank/DDBJ whole genome shotgun (WGS) entry which is preliminary data.</text>
</comment>
<dbReference type="InterPro" id="IPR016181">
    <property type="entry name" value="Acyl_CoA_acyltransferase"/>
</dbReference>
<dbReference type="AlphaFoldDB" id="A0A412YWV4"/>
<dbReference type="EMBL" id="QRZM01000016">
    <property type="protein sequence ID" value="RGV72101.1"/>
    <property type="molecule type" value="Genomic_DNA"/>
</dbReference>
<dbReference type="GO" id="GO:0016747">
    <property type="term" value="F:acyltransferase activity, transferring groups other than amino-acyl groups"/>
    <property type="evidence" value="ECO:0007669"/>
    <property type="project" value="InterPro"/>
</dbReference>
<dbReference type="SUPFAM" id="SSF55729">
    <property type="entry name" value="Acyl-CoA N-acyltransferases (Nat)"/>
    <property type="match status" value="2"/>
</dbReference>
<sequence>MQYRTYKETMLPQMVRLWKEEAVRIRYKAYDSPEEWKAELLDKPDFDPEGCILAFTDSGSLAGFAAAISQKEFLPGQKRDNTPGYIFLLVVKEEYEGRGVGSSLLEKAEAFLKGQGKHEIRISHKCPIKMSWYIDREGHEHNKAPGIRTDSPGYIFFQRRGYELVQKEVSYYLELEKFYIPADVQKHIMELESEGIRVAWFDSAGNFGYEEMFERLKDQSFLKKFRDGIREHKKILIVEDRDGRVMGTAGTVYPEKNGRGFFSALAVDPADGGRGIGNVLFFSLCQELKNMGAEYMTIFVTETNFARRIYEKAGFSAVQEWAILKKTV</sequence>
<name>A0A412YWV4_9FIRM</name>
<dbReference type="RefSeq" id="WP_118019517.1">
    <property type="nucleotide sequence ID" value="NZ_CAUHGS010000019.1"/>
</dbReference>
<evidence type="ECO:0000313" key="2">
    <source>
        <dbReference type="EMBL" id="RGV72101.1"/>
    </source>
</evidence>
<evidence type="ECO:0000259" key="1">
    <source>
        <dbReference type="PROSITE" id="PS51186"/>
    </source>
</evidence>
<dbReference type="InterPro" id="IPR050276">
    <property type="entry name" value="MshD_Acetyltransferase"/>
</dbReference>
<proteinExistence type="predicted"/>
<dbReference type="Gene3D" id="3.40.630.30">
    <property type="match status" value="2"/>
</dbReference>
<gene>
    <name evidence="2" type="ORF">DWW02_25665</name>
</gene>
<accession>A0A412YWV4</accession>
<dbReference type="CDD" id="cd04301">
    <property type="entry name" value="NAT_SF"/>
    <property type="match status" value="2"/>
</dbReference>
<dbReference type="PROSITE" id="PS51186">
    <property type="entry name" value="GNAT"/>
    <property type="match status" value="2"/>
</dbReference>
<dbReference type="PANTHER" id="PTHR43617">
    <property type="entry name" value="L-AMINO ACID N-ACETYLTRANSFERASE"/>
    <property type="match status" value="1"/>
</dbReference>
<dbReference type="Pfam" id="PF00583">
    <property type="entry name" value="Acetyltransf_1"/>
    <property type="match status" value="1"/>
</dbReference>
<evidence type="ECO:0000313" key="3">
    <source>
        <dbReference type="Proteomes" id="UP000284543"/>
    </source>
</evidence>
<dbReference type="Proteomes" id="UP000284543">
    <property type="component" value="Unassembled WGS sequence"/>
</dbReference>
<feature type="domain" description="N-acetyltransferase" evidence="1">
    <location>
        <begin position="194"/>
        <end position="328"/>
    </location>
</feature>
<keyword evidence="2" id="KW-0808">Transferase</keyword>
<feature type="domain" description="N-acetyltransferase" evidence="1">
    <location>
        <begin position="1"/>
        <end position="181"/>
    </location>
</feature>
<reference evidence="2 3" key="1">
    <citation type="submission" date="2018-08" db="EMBL/GenBank/DDBJ databases">
        <title>A genome reference for cultivated species of the human gut microbiota.</title>
        <authorList>
            <person name="Zou Y."/>
            <person name="Xue W."/>
            <person name="Luo G."/>
        </authorList>
    </citation>
    <scope>NUCLEOTIDE SEQUENCE [LARGE SCALE GENOMIC DNA]</scope>
    <source>
        <strain evidence="2 3">AF14-18</strain>
    </source>
</reference>
<organism evidence="2 3">
    <name type="scientific">Enterocloster bolteae</name>
    <dbReference type="NCBI Taxonomy" id="208479"/>
    <lineage>
        <taxon>Bacteria</taxon>
        <taxon>Bacillati</taxon>
        <taxon>Bacillota</taxon>
        <taxon>Clostridia</taxon>
        <taxon>Lachnospirales</taxon>
        <taxon>Lachnospiraceae</taxon>
        <taxon>Enterocloster</taxon>
    </lineage>
</organism>
<dbReference type="Pfam" id="PF13673">
    <property type="entry name" value="Acetyltransf_10"/>
    <property type="match status" value="1"/>
</dbReference>